<proteinExistence type="predicted"/>
<comment type="caution">
    <text evidence="1">The sequence shown here is derived from an EMBL/GenBank/DDBJ whole genome shotgun (WGS) entry which is preliminary data.</text>
</comment>
<reference evidence="1" key="1">
    <citation type="submission" date="2020-10" db="EMBL/GenBank/DDBJ databases">
        <title>Ca. Dormibacterota MAGs.</title>
        <authorList>
            <person name="Montgomery K."/>
        </authorList>
    </citation>
    <scope>NUCLEOTIDE SEQUENCE [LARGE SCALE GENOMIC DNA]</scope>
    <source>
        <strain evidence="1">SC8812_S17_10</strain>
    </source>
</reference>
<dbReference type="Proteomes" id="UP000612893">
    <property type="component" value="Unassembled WGS sequence"/>
</dbReference>
<dbReference type="RefSeq" id="WP_338204295.1">
    <property type="nucleotide sequence ID" value="NZ_JAEKNR010000207.1"/>
</dbReference>
<name>A0A934NF93_9BACT</name>
<organism evidence="1 2">
    <name type="scientific">Candidatus Nephthysia bennettiae</name>
    <dbReference type="NCBI Taxonomy" id="3127016"/>
    <lineage>
        <taxon>Bacteria</taxon>
        <taxon>Bacillati</taxon>
        <taxon>Candidatus Dormiibacterota</taxon>
        <taxon>Candidatus Dormibacteria</taxon>
        <taxon>Candidatus Dormibacterales</taxon>
        <taxon>Candidatus Dormibacteraceae</taxon>
        <taxon>Candidatus Nephthysia</taxon>
    </lineage>
</organism>
<dbReference type="EMBL" id="JAEKNR010000207">
    <property type="protein sequence ID" value="MBJ7600457.1"/>
    <property type="molecule type" value="Genomic_DNA"/>
</dbReference>
<keyword evidence="2" id="KW-1185">Reference proteome</keyword>
<accession>A0A934NF93</accession>
<dbReference type="AlphaFoldDB" id="A0A934NF93"/>
<gene>
    <name evidence="1" type="ORF">JF922_20595</name>
</gene>
<sequence>MTAEAKPSEHLARYRRATAGSTTAGAAADVVAEQVALELPIAKQRRVRYTLDMAWRQHRFLKYFALDQEVDASEVMRGLLSLLEEDERVARDLKVRLAAGKP</sequence>
<evidence type="ECO:0000313" key="2">
    <source>
        <dbReference type="Proteomes" id="UP000612893"/>
    </source>
</evidence>
<protein>
    <submittedName>
        <fullName evidence="1">Uncharacterized protein</fullName>
    </submittedName>
</protein>
<evidence type="ECO:0000313" key="1">
    <source>
        <dbReference type="EMBL" id="MBJ7600457.1"/>
    </source>
</evidence>